<reference evidence="4" key="1">
    <citation type="submission" date="2019-12" db="EMBL/GenBank/DDBJ databases">
        <authorList>
            <person name="Scholes J."/>
        </authorList>
    </citation>
    <scope>NUCLEOTIDE SEQUENCE</scope>
</reference>
<dbReference type="Pfam" id="PF24626">
    <property type="entry name" value="SH3_Tf2-1"/>
    <property type="match status" value="1"/>
</dbReference>
<sequence length="394" mass="45278">MIREANKHRRDVEFAVGDKVFVKFRPFRQRTLFRSMNTKLAPRFFGPFEVEARIGAVAYRLKLSGTARVHPVFHVSLLKSSMGVNSVEPTLPDELLGDDPLFIPEKVLARREIERNGKMVPQVLIKWVDHGDDEVVWLDTEETRMDTHFERMEHRLEMMEKGLDEVCTKFSTIETMFAAIMKEKEKEKSSDSRTSQTSHETDTSQTMNHTTTLSGTPKIDLPSFDGSDPIAWIARAEQFFLVHHTRVAEKVPIALVAMSGDALYWVQGLMRRFPTIAWPQFIEELLFRFSTLTTVNAYEALKVTRQTDSVDEYIAEFEACVAQVTDLSDPHYLGQFLGGLREDIRIRIRDDPSMNMYAAIRLARQVERELNFANFPSGLGFSLFSRLSSDVREE</sequence>
<organism evidence="4 5">
    <name type="scientific">Striga hermonthica</name>
    <name type="common">Purple witchweed</name>
    <name type="synonym">Buchnera hermonthica</name>
    <dbReference type="NCBI Taxonomy" id="68872"/>
    <lineage>
        <taxon>Eukaryota</taxon>
        <taxon>Viridiplantae</taxon>
        <taxon>Streptophyta</taxon>
        <taxon>Embryophyta</taxon>
        <taxon>Tracheophyta</taxon>
        <taxon>Spermatophyta</taxon>
        <taxon>Magnoliopsida</taxon>
        <taxon>eudicotyledons</taxon>
        <taxon>Gunneridae</taxon>
        <taxon>Pentapetalae</taxon>
        <taxon>asterids</taxon>
        <taxon>lamiids</taxon>
        <taxon>Lamiales</taxon>
        <taxon>Orobanchaceae</taxon>
        <taxon>Buchnereae</taxon>
        <taxon>Striga</taxon>
    </lineage>
</organism>
<feature type="domain" description="Retrotransposon gag" evidence="2">
    <location>
        <begin position="254"/>
        <end position="342"/>
    </location>
</feature>
<dbReference type="InterPro" id="IPR005162">
    <property type="entry name" value="Retrotrans_gag_dom"/>
</dbReference>
<comment type="caution">
    <text evidence="4">The sequence shown here is derived from an EMBL/GenBank/DDBJ whole genome shotgun (WGS) entry which is preliminary data.</text>
</comment>
<evidence type="ECO:0000259" key="2">
    <source>
        <dbReference type="Pfam" id="PF03732"/>
    </source>
</evidence>
<feature type="region of interest" description="Disordered" evidence="1">
    <location>
        <begin position="184"/>
        <end position="218"/>
    </location>
</feature>
<dbReference type="Pfam" id="PF03732">
    <property type="entry name" value="Retrotrans_gag"/>
    <property type="match status" value="1"/>
</dbReference>
<dbReference type="EMBL" id="CACSLK010024742">
    <property type="protein sequence ID" value="CAA0824338.1"/>
    <property type="molecule type" value="Genomic_DNA"/>
</dbReference>
<evidence type="ECO:0000256" key="1">
    <source>
        <dbReference type="SAM" id="MobiDB-lite"/>
    </source>
</evidence>
<feature type="compositionally biased region" description="Polar residues" evidence="1">
    <location>
        <begin position="192"/>
        <end position="215"/>
    </location>
</feature>
<name>A0A9N7N1I8_STRHE</name>
<keyword evidence="5" id="KW-1185">Reference proteome</keyword>
<dbReference type="AlphaFoldDB" id="A0A9N7N1I8"/>
<dbReference type="InterPro" id="IPR016197">
    <property type="entry name" value="Chromo-like_dom_sf"/>
</dbReference>
<evidence type="ECO:0000259" key="3">
    <source>
        <dbReference type="Pfam" id="PF24626"/>
    </source>
</evidence>
<gene>
    <name evidence="4" type="ORF">SHERM_21293</name>
</gene>
<dbReference type="SUPFAM" id="SSF54160">
    <property type="entry name" value="Chromo domain-like"/>
    <property type="match status" value="1"/>
</dbReference>
<evidence type="ECO:0000313" key="5">
    <source>
        <dbReference type="Proteomes" id="UP001153555"/>
    </source>
</evidence>
<dbReference type="Proteomes" id="UP001153555">
    <property type="component" value="Unassembled WGS sequence"/>
</dbReference>
<accession>A0A9N7N1I8</accession>
<evidence type="ECO:0000313" key="4">
    <source>
        <dbReference type="EMBL" id="CAA0824338.1"/>
    </source>
</evidence>
<dbReference type="PANTHER" id="PTHR46148">
    <property type="entry name" value="CHROMO DOMAIN-CONTAINING PROTEIN"/>
    <property type="match status" value="1"/>
</dbReference>
<proteinExistence type="predicted"/>
<evidence type="ECO:0008006" key="6">
    <source>
        <dbReference type="Google" id="ProtNLM"/>
    </source>
</evidence>
<protein>
    <recommendedName>
        <fullName evidence="6">Retrotransposon gag domain-containing protein</fullName>
    </recommendedName>
</protein>
<dbReference type="InterPro" id="IPR056924">
    <property type="entry name" value="SH3_Tf2-1"/>
</dbReference>
<dbReference type="PANTHER" id="PTHR46148:SF52">
    <property type="entry name" value="OS04G0603800 PROTEIN"/>
    <property type="match status" value="1"/>
</dbReference>
<feature type="domain" description="Tf2-1-like SH3-like" evidence="3">
    <location>
        <begin position="17"/>
        <end position="80"/>
    </location>
</feature>
<dbReference type="OrthoDB" id="913929at2759"/>